<evidence type="ECO:0000313" key="3">
    <source>
        <dbReference type="EMBL" id="HIU93285.1"/>
    </source>
</evidence>
<reference evidence="3" key="1">
    <citation type="submission" date="2020-10" db="EMBL/GenBank/DDBJ databases">
        <authorList>
            <person name="Gilroy R."/>
        </authorList>
    </citation>
    <scope>NUCLEOTIDE SEQUENCE</scope>
    <source>
        <strain evidence="3">CHK154-7741</strain>
    </source>
</reference>
<dbReference type="InterPro" id="IPR043736">
    <property type="entry name" value="DUF5681"/>
</dbReference>
<evidence type="ECO:0000313" key="4">
    <source>
        <dbReference type="Proteomes" id="UP000886748"/>
    </source>
</evidence>
<gene>
    <name evidence="3" type="ORF">IAD26_09165</name>
</gene>
<accession>A0A9D1N1D7</accession>
<comment type="caution">
    <text evidence="3">The sequence shown here is derived from an EMBL/GenBank/DDBJ whole genome shotgun (WGS) entry which is preliminary data.</text>
</comment>
<dbReference type="EMBL" id="DVOD01000067">
    <property type="protein sequence ID" value="HIU93285.1"/>
    <property type="molecule type" value="Genomic_DNA"/>
</dbReference>
<sequence length="134" mass="15575">MEKKDYEIGYKKPPKHTQFKPGQSGNPKGRPPKPQTIEEAAIQILKQKIKIKNKDGKYQKTDIYMALSQKLAFGAIKDEKFAMQFCIKNLWNKPLNEIKNASNAQTVDKEKQEELEKYVKELLYERTAGKKEDE</sequence>
<feature type="domain" description="DUF5681" evidence="2">
    <location>
        <begin position="15"/>
        <end position="92"/>
    </location>
</feature>
<evidence type="ECO:0000259" key="2">
    <source>
        <dbReference type="Pfam" id="PF18932"/>
    </source>
</evidence>
<dbReference type="Proteomes" id="UP000886748">
    <property type="component" value="Unassembled WGS sequence"/>
</dbReference>
<organism evidence="3 4">
    <name type="scientific">Candidatus Limenecus avicola</name>
    <dbReference type="NCBI Taxonomy" id="2840847"/>
    <lineage>
        <taxon>Bacteria</taxon>
        <taxon>Bacillati</taxon>
        <taxon>Bacillota</taxon>
        <taxon>Clostridia</taxon>
        <taxon>Eubacteriales</taxon>
        <taxon>Clostridiaceae</taxon>
        <taxon>Clostridiaceae incertae sedis</taxon>
        <taxon>Candidatus Limenecus</taxon>
    </lineage>
</organism>
<dbReference type="Pfam" id="PF18932">
    <property type="entry name" value="DUF5681"/>
    <property type="match status" value="1"/>
</dbReference>
<proteinExistence type="predicted"/>
<evidence type="ECO:0000256" key="1">
    <source>
        <dbReference type="SAM" id="MobiDB-lite"/>
    </source>
</evidence>
<feature type="region of interest" description="Disordered" evidence="1">
    <location>
        <begin position="1"/>
        <end position="34"/>
    </location>
</feature>
<name>A0A9D1N1D7_9CLOT</name>
<feature type="compositionally biased region" description="Basic and acidic residues" evidence="1">
    <location>
        <begin position="1"/>
        <end position="10"/>
    </location>
</feature>
<protein>
    <recommendedName>
        <fullName evidence="2">DUF5681 domain-containing protein</fullName>
    </recommendedName>
</protein>
<reference evidence="3" key="2">
    <citation type="journal article" date="2021" name="PeerJ">
        <title>Extensive microbial diversity within the chicken gut microbiome revealed by metagenomics and culture.</title>
        <authorList>
            <person name="Gilroy R."/>
            <person name="Ravi A."/>
            <person name="Getino M."/>
            <person name="Pursley I."/>
            <person name="Horton D.L."/>
            <person name="Alikhan N.F."/>
            <person name="Baker D."/>
            <person name="Gharbi K."/>
            <person name="Hall N."/>
            <person name="Watson M."/>
            <person name="Adriaenssens E.M."/>
            <person name="Foster-Nyarko E."/>
            <person name="Jarju S."/>
            <person name="Secka A."/>
            <person name="Antonio M."/>
            <person name="Oren A."/>
            <person name="Chaudhuri R.R."/>
            <person name="La Ragione R."/>
            <person name="Hildebrand F."/>
            <person name="Pallen M.J."/>
        </authorList>
    </citation>
    <scope>NUCLEOTIDE SEQUENCE</scope>
    <source>
        <strain evidence="3">CHK154-7741</strain>
    </source>
</reference>
<dbReference type="AlphaFoldDB" id="A0A9D1N1D7"/>